<evidence type="ECO:0008006" key="3">
    <source>
        <dbReference type="Google" id="ProtNLM"/>
    </source>
</evidence>
<accession>A0A8E2EPU7</accession>
<dbReference type="OrthoDB" id="3553147at2759"/>
<protein>
    <recommendedName>
        <fullName evidence="3">Heterokaryon incompatibility domain-containing protein</fullName>
    </recommendedName>
</protein>
<evidence type="ECO:0000313" key="1">
    <source>
        <dbReference type="EMBL" id="OCL02173.1"/>
    </source>
</evidence>
<keyword evidence="2" id="KW-1185">Reference proteome</keyword>
<evidence type="ECO:0000313" key="2">
    <source>
        <dbReference type="Proteomes" id="UP000250140"/>
    </source>
</evidence>
<dbReference type="InterPro" id="IPR052895">
    <property type="entry name" value="HetReg/Transcr_Mod"/>
</dbReference>
<dbReference type="PANTHER" id="PTHR24148:SF77">
    <property type="entry name" value="HETEROKARYON INCOMPATIBILITY DOMAIN-CONTAINING PROTEIN"/>
    <property type="match status" value="1"/>
</dbReference>
<gene>
    <name evidence="1" type="ORF">AOQ84DRAFT_382945</name>
</gene>
<dbReference type="EMBL" id="KV750991">
    <property type="protein sequence ID" value="OCL02173.1"/>
    <property type="molecule type" value="Genomic_DNA"/>
</dbReference>
<organism evidence="1 2">
    <name type="scientific">Glonium stellatum</name>
    <dbReference type="NCBI Taxonomy" id="574774"/>
    <lineage>
        <taxon>Eukaryota</taxon>
        <taxon>Fungi</taxon>
        <taxon>Dikarya</taxon>
        <taxon>Ascomycota</taxon>
        <taxon>Pezizomycotina</taxon>
        <taxon>Dothideomycetes</taxon>
        <taxon>Pleosporomycetidae</taxon>
        <taxon>Gloniales</taxon>
        <taxon>Gloniaceae</taxon>
        <taxon>Glonium</taxon>
    </lineage>
</organism>
<reference evidence="1 2" key="1">
    <citation type="journal article" date="2016" name="Nat. Commun.">
        <title>Ectomycorrhizal ecology is imprinted in the genome of the dominant symbiotic fungus Cenococcum geophilum.</title>
        <authorList>
            <consortium name="DOE Joint Genome Institute"/>
            <person name="Peter M."/>
            <person name="Kohler A."/>
            <person name="Ohm R.A."/>
            <person name="Kuo A."/>
            <person name="Krutzmann J."/>
            <person name="Morin E."/>
            <person name="Arend M."/>
            <person name="Barry K.W."/>
            <person name="Binder M."/>
            <person name="Choi C."/>
            <person name="Clum A."/>
            <person name="Copeland A."/>
            <person name="Grisel N."/>
            <person name="Haridas S."/>
            <person name="Kipfer T."/>
            <person name="LaButti K."/>
            <person name="Lindquist E."/>
            <person name="Lipzen A."/>
            <person name="Maire R."/>
            <person name="Meier B."/>
            <person name="Mihaltcheva S."/>
            <person name="Molinier V."/>
            <person name="Murat C."/>
            <person name="Poggeler S."/>
            <person name="Quandt C.A."/>
            <person name="Sperisen C."/>
            <person name="Tritt A."/>
            <person name="Tisserant E."/>
            <person name="Crous P.W."/>
            <person name="Henrissat B."/>
            <person name="Nehls U."/>
            <person name="Egli S."/>
            <person name="Spatafora J.W."/>
            <person name="Grigoriev I.V."/>
            <person name="Martin F.M."/>
        </authorList>
    </citation>
    <scope>NUCLEOTIDE SEQUENCE [LARGE SCALE GENOMIC DNA]</scope>
    <source>
        <strain evidence="1 2">CBS 207.34</strain>
    </source>
</reference>
<dbReference type="Proteomes" id="UP000250140">
    <property type="component" value="Unassembled WGS sequence"/>
</dbReference>
<dbReference type="Pfam" id="PF26639">
    <property type="entry name" value="Het-6_barrel"/>
    <property type="match status" value="1"/>
</dbReference>
<dbReference type="PANTHER" id="PTHR24148">
    <property type="entry name" value="ANKYRIN REPEAT DOMAIN-CONTAINING PROTEIN 39 HOMOLOG-RELATED"/>
    <property type="match status" value="1"/>
</dbReference>
<dbReference type="AlphaFoldDB" id="A0A8E2EPU7"/>
<name>A0A8E2EPU7_9PEZI</name>
<sequence>MRGYQVTDPRDRIYALLGLASDSTLLKILPDYSMSHTQLFTDVATAMMWHLQNVDHLSYCYRSTSQLELPSWVPNWTIQKRQMPILSNTFDASRNPLSRFEILLDSKLRLSSLIAGEILAMCETSWAVPKPKPESETSHTSKTKSLNSLARTVLTDISCLVRRHSGSYAEEEEIAKLATYTACAGLDLRSDGSWARHVHSYSLYSKIMRQDQLSDPAKLYCASVANRSSQRKAFVTKNGYFGIGPSSTQIGDFAVILLGGRVPYLLRHVNGNGYVLVGECYVYGIMDGELLSSGKEFSDIFII</sequence>
<proteinExistence type="predicted"/>